<keyword evidence="5" id="KW-1185">Reference proteome</keyword>
<comment type="caution">
    <text evidence="4">The sequence shown here is derived from an EMBL/GenBank/DDBJ whole genome shotgun (WGS) entry which is preliminary data.</text>
</comment>
<evidence type="ECO:0000313" key="5">
    <source>
        <dbReference type="Proteomes" id="UP000217784"/>
    </source>
</evidence>
<dbReference type="Gene3D" id="3.30.70.20">
    <property type="match status" value="1"/>
</dbReference>
<feature type="domain" description="4Fe-4S ferredoxin-type" evidence="3">
    <location>
        <begin position="4"/>
        <end position="33"/>
    </location>
</feature>
<dbReference type="Pfam" id="PF04432">
    <property type="entry name" value="FrhB_FdhB_C"/>
    <property type="match status" value="1"/>
</dbReference>
<name>A0A2A2H3S6_METBR</name>
<dbReference type="InterPro" id="IPR017900">
    <property type="entry name" value="4Fe4S_Fe_S_CS"/>
</dbReference>
<dbReference type="InterPro" id="IPR007516">
    <property type="entry name" value="Co_F420_Hydgase/DH_bsu_N"/>
</dbReference>
<dbReference type="AlphaFoldDB" id="A0A2A2H3S6"/>
<dbReference type="InterPro" id="IPR045220">
    <property type="entry name" value="FRHB/FDHB/HCAR-like"/>
</dbReference>
<reference evidence="4 5" key="1">
    <citation type="journal article" date="2017" name="BMC Genomics">
        <title>Genomic analysis of methanogenic archaea reveals a shift towards energy conservation.</title>
        <authorList>
            <person name="Gilmore S.P."/>
            <person name="Henske J.K."/>
            <person name="Sexton J.A."/>
            <person name="Solomon K.V."/>
            <person name="Seppala S."/>
            <person name="Yoo J.I."/>
            <person name="Huyett L.M."/>
            <person name="Pressman A."/>
            <person name="Cogan J.Z."/>
            <person name="Kivenson V."/>
            <person name="Peng X."/>
            <person name="Tan Y."/>
            <person name="Valentine D.L."/>
            <person name="O'Malley M.A."/>
        </authorList>
    </citation>
    <scope>NUCLEOTIDE SEQUENCE [LARGE SCALE GENOMIC DNA]</scope>
    <source>
        <strain evidence="4 5">M.o.H.</strain>
    </source>
</reference>
<evidence type="ECO:0000256" key="1">
    <source>
        <dbReference type="ARBA" id="ARBA00023004"/>
    </source>
</evidence>
<gene>
    <name evidence="4" type="ORF">ASJ80_02715</name>
</gene>
<dbReference type="PROSITE" id="PS51379">
    <property type="entry name" value="4FE4S_FER_2"/>
    <property type="match status" value="2"/>
</dbReference>
<dbReference type="GO" id="GO:0051536">
    <property type="term" value="F:iron-sulfur cluster binding"/>
    <property type="evidence" value="ECO:0007669"/>
    <property type="project" value="UniProtKB-KW"/>
</dbReference>
<dbReference type="InterPro" id="IPR007525">
    <property type="entry name" value="FrhB_FdhB_C"/>
</dbReference>
<dbReference type="Proteomes" id="UP000217784">
    <property type="component" value="Unassembled WGS sequence"/>
</dbReference>
<evidence type="ECO:0000313" key="4">
    <source>
        <dbReference type="EMBL" id="PAV03946.1"/>
    </source>
</evidence>
<evidence type="ECO:0000256" key="2">
    <source>
        <dbReference type="ARBA" id="ARBA00023014"/>
    </source>
</evidence>
<dbReference type="PANTHER" id="PTHR31332:SF0">
    <property type="entry name" value="7-HYDROXYMETHYL CHLOROPHYLL A REDUCTASE, CHLOROPLASTIC"/>
    <property type="match status" value="1"/>
</dbReference>
<dbReference type="InterPro" id="IPR017896">
    <property type="entry name" value="4Fe4S_Fe-S-bd"/>
</dbReference>
<dbReference type="Pfam" id="PF00037">
    <property type="entry name" value="Fer4"/>
    <property type="match status" value="1"/>
</dbReference>
<keyword evidence="2" id="KW-0479">Metal-binding</keyword>
<dbReference type="GO" id="GO:0052592">
    <property type="term" value="F:oxidoreductase activity, acting on CH or CH2 groups, with an iron-sulfur protein as acceptor"/>
    <property type="evidence" value="ECO:0007669"/>
    <property type="project" value="TreeGrafter"/>
</dbReference>
<accession>A0A2A2H3S6</accession>
<dbReference type="PANTHER" id="PTHR31332">
    <property type="entry name" value="7-HYDROXYMETHYL CHLOROPHYLL A REDUCTASE, CHLOROPLASTIC"/>
    <property type="match status" value="1"/>
</dbReference>
<dbReference type="PROSITE" id="PS00198">
    <property type="entry name" value="4FE4S_FER_1"/>
    <property type="match status" value="1"/>
</dbReference>
<evidence type="ECO:0000259" key="3">
    <source>
        <dbReference type="PROSITE" id="PS51379"/>
    </source>
</evidence>
<keyword evidence="2" id="KW-0411">Iron-sulfur</keyword>
<sequence length="461" mass="52937">MNVTDLTVKNDYCIGCGVCAGVCPSNNLYIDWSPRGELIPHTNNLCNDKCSICLDICPFNNHKINQDAITNSLFSKTRNIKYNEYTGYYLNCYVGFRKDTVKRLKSASGGLATSFLASLIKENIVDRIIAVGISEDNNRMFNFKILNNSNEVYSCAGSAYYPVEISRILKEIIKEKEEFEYAVIALPCVAYALRLAIDKIPKLKKKIKIIASLTCGQLQNRFCTELLSLESGIKVNELAKMNFRQKSENNSAINYMQVATDKNGNEGIPQANQELPSHLWHYQYFKQNACNFCDDIFGEVADVTFMDAWLPEYIDNYRGTSLIISRTPLALKLLENSHEYNLKEISVNSVIESQMGLIQKKRTLLKGKLYKSESSNSFYPEKRVKPDFNVYNENREFIDLTTEIQDLSKELWPKYRLDKSTAEFWNELKPLESKIAKYERKIRIKNLMTKPKKFFKKISGS</sequence>
<proteinExistence type="predicted"/>
<protein>
    <recommendedName>
        <fullName evidence="3">4Fe-4S ferredoxin-type domain-containing protein</fullName>
    </recommendedName>
</protein>
<organism evidence="4 5">
    <name type="scientific">Methanobacterium bryantii</name>
    <dbReference type="NCBI Taxonomy" id="2161"/>
    <lineage>
        <taxon>Archaea</taxon>
        <taxon>Methanobacteriati</taxon>
        <taxon>Methanobacteriota</taxon>
        <taxon>Methanomada group</taxon>
        <taxon>Methanobacteria</taxon>
        <taxon>Methanobacteriales</taxon>
        <taxon>Methanobacteriaceae</taxon>
        <taxon>Methanobacterium</taxon>
    </lineage>
</organism>
<dbReference type="RefSeq" id="WP_069583642.1">
    <property type="nucleotide sequence ID" value="NZ_LMVM01000033.1"/>
</dbReference>
<dbReference type="Pfam" id="PF04422">
    <property type="entry name" value="FrhB_FdhB_N"/>
    <property type="match status" value="1"/>
</dbReference>
<keyword evidence="1" id="KW-0408">Iron</keyword>
<feature type="domain" description="4Fe-4S ferredoxin-type" evidence="3">
    <location>
        <begin position="36"/>
        <end position="67"/>
    </location>
</feature>
<dbReference type="EMBL" id="LMVM01000033">
    <property type="protein sequence ID" value="PAV03946.1"/>
    <property type="molecule type" value="Genomic_DNA"/>
</dbReference>
<dbReference type="OrthoDB" id="38261at2157"/>
<dbReference type="SUPFAM" id="SSF54862">
    <property type="entry name" value="4Fe-4S ferredoxins"/>
    <property type="match status" value="1"/>
</dbReference>